<comment type="caution">
    <text evidence="2">The sequence shown here is derived from an EMBL/GenBank/DDBJ whole genome shotgun (WGS) entry which is preliminary data.</text>
</comment>
<reference evidence="2" key="1">
    <citation type="submission" date="2021-01" db="EMBL/GenBank/DDBJ databases">
        <authorList>
            <consortium name="Genoscope - CEA"/>
            <person name="William W."/>
        </authorList>
    </citation>
    <scope>NUCLEOTIDE SEQUENCE</scope>
</reference>
<evidence type="ECO:0000313" key="3">
    <source>
        <dbReference type="Proteomes" id="UP000692954"/>
    </source>
</evidence>
<accession>A0A8S1MLA9</accession>
<keyword evidence="1" id="KW-1133">Transmembrane helix</keyword>
<evidence type="ECO:0008006" key="4">
    <source>
        <dbReference type="Google" id="ProtNLM"/>
    </source>
</evidence>
<name>A0A8S1MLA9_9CILI</name>
<gene>
    <name evidence="2" type="ORF">PSON_ATCC_30995.1.T0400229</name>
</gene>
<dbReference type="Proteomes" id="UP000692954">
    <property type="component" value="Unassembled WGS sequence"/>
</dbReference>
<keyword evidence="1" id="KW-0472">Membrane</keyword>
<proteinExistence type="predicted"/>
<evidence type="ECO:0000313" key="2">
    <source>
        <dbReference type="EMBL" id="CAD8080419.1"/>
    </source>
</evidence>
<dbReference type="AlphaFoldDB" id="A0A8S1MLA9"/>
<dbReference type="EMBL" id="CAJJDN010000040">
    <property type="protein sequence ID" value="CAD8080419.1"/>
    <property type="molecule type" value="Genomic_DNA"/>
</dbReference>
<feature type="transmembrane region" description="Helical" evidence="1">
    <location>
        <begin position="33"/>
        <end position="58"/>
    </location>
</feature>
<keyword evidence="1" id="KW-0812">Transmembrane</keyword>
<keyword evidence="3" id="KW-1185">Reference proteome</keyword>
<evidence type="ECO:0000256" key="1">
    <source>
        <dbReference type="SAM" id="Phobius"/>
    </source>
</evidence>
<organism evidence="2 3">
    <name type="scientific">Paramecium sonneborni</name>
    <dbReference type="NCBI Taxonomy" id="65129"/>
    <lineage>
        <taxon>Eukaryota</taxon>
        <taxon>Sar</taxon>
        <taxon>Alveolata</taxon>
        <taxon>Ciliophora</taxon>
        <taxon>Intramacronucleata</taxon>
        <taxon>Oligohymenophorea</taxon>
        <taxon>Peniculida</taxon>
        <taxon>Parameciidae</taxon>
        <taxon>Paramecium</taxon>
    </lineage>
</organism>
<sequence>MINNHQLNKAIEILAQSMNIQKFDLQQKKMQKIFWIIISSIINNEIYIIGCISAISMLENDSASALILLFGYNQIFKGLTQKQQGYLKIQILNGLGYYNRRVGQLEKALKQLECALKVIKKYSLQEVAVTHLNLSKCKESSYTKSQRILILYQKSCINVNIQVSMLCKFFNNLLLQCWSLGKQFLKTLICILSICIKVSEDNLGIHSCLTNQLKIIYEEFARLIVIVETTFTLKILNLTKCYQLIYLKSIIKKITERLIQLETNRSGYLIRPKSKLAIMRQTQSLKLKSFEFNIKKQMSTTTQFKQIK</sequence>
<protein>
    <recommendedName>
        <fullName evidence="4">Transmembrane protein</fullName>
    </recommendedName>
</protein>